<keyword evidence="1" id="KW-1133">Transmembrane helix</keyword>
<reference evidence="2 3" key="1">
    <citation type="submission" date="2021-06" db="EMBL/GenBank/DDBJ databases">
        <authorList>
            <person name="Criscuolo A."/>
        </authorList>
    </citation>
    <scope>NUCLEOTIDE SEQUENCE [LARGE SCALE GENOMIC DNA]</scope>
    <source>
        <strain evidence="3">CIP 111802</strain>
    </source>
</reference>
<protein>
    <submittedName>
        <fullName evidence="2">Uncharacterized protein</fullName>
    </submittedName>
</protein>
<dbReference type="Proteomes" id="UP000730618">
    <property type="component" value="Unassembled WGS sequence"/>
</dbReference>
<evidence type="ECO:0000313" key="2">
    <source>
        <dbReference type="EMBL" id="CAG7651387.1"/>
    </source>
</evidence>
<evidence type="ECO:0000313" key="3">
    <source>
        <dbReference type="Proteomes" id="UP000730618"/>
    </source>
</evidence>
<feature type="transmembrane region" description="Helical" evidence="1">
    <location>
        <begin position="46"/>
        <end position="65"/>
    </location>
</feature>
<gene>
    <name evidence="2" type="ORF">PAECIP111802_04950</name>
</gene>
<dbReference type="EMBL" id="CAJVCE010000016">
    <property type="protein sequence ID" value="CAG7651387.1"/>
    <property type="molecule type" value="Genomic_DNA"/>
</dbReference>
<evidence type="ECO:0000256" key="1">
    <source>
        <dbReference type="SAM" id="Phobius"/>
    </source>
</evidence>
<organism evidence="2 3">
    <name type="scientific">Paenibacillus allorhizosphaerae</name>
    <dbReference type="NCBI Taxonomy" id="2849866"/>
    <lineage>
        <taxon>Bacteria</taxon>
        <taxon>Bacillati</taxon>
        <taxon>Bacillota</taxon>
        <taxon>Bacilli</taxon>
        <taxon>Bacillales</taxon>
        <taxon>Paenibacillaceae</taxon>
        <taxon>Paenibacillus</taxon>
    </lineage>
</organism>
<dbReference type="RefSeq" id="WP_218101206.1">
    <property type="nucleotide sequence ID" value="NZ_CAJVCE010000016.1"/>
</dbReference>
<keyword evidence="3" id="KW-1185">Reference proteome</keyword>
<keyword evidence="1" id="KW-0812">Transmembrane</keyword>
<proteinExistence type="predicted"/>
<comment type="caution">
    <text evidence="2">The sequence shown here is derived from an EMBL/GenBank/DDBJ whole genome shotgun (WGS) entry which is preliminary data.</text>
</comment>
<sequence length="102" mass="11587">MAEIKWDEVKIDQLDSDPKGKIKVGDQEKIVIDEVKTERSFLLKTMIIFFGIMVTFILMVVMYQLLVKGDVDKSIEVLKLIFGAISPLLGTLLGFYFGKQSK</sequence>
<accession>A0ABM8VNE9</accession>
<name>A0ABM8VNE9_9BACL</name>
<keyword evidence="1" id="KW-0472">Membrane</keyword>
<feature type="transmembrane region" description="Helical" evidence="1">
    <location>
        <begin position="77"/>
        <end position="97"/>
    </location>
</feature>